<feature type="transmembrane region" description="Helical" evidence="2">
    <location>
        <begin position="323"/>
        <end position="340"/>
    </location>
</feature>
<evidence type="ECO:0000256" key="1">
    <source>
        <dbReference type="ARBA" id="ARBA00011075"/>
    </source>
</evidence>
<dbReference type="Pfam" id="PF00905">
    <property type="entry name" value="Transpeptidase"/>
    <property type="match status" value="1"/>
</dbReference>
<dbReference type="InterPro" id="IPR052173">
    <property type="entry name" value="Beta-lactam_resp_regulator"/>
</dbReference>
<evidence type="ECO:0000256" key="2">
    <source>
        <dbReference type="SAM" id="Phobius"/>
    </source>
</evidence>
<feature type="domain" description="Penicillin-binding protein transpeptidase" evidence="3">
    <location>
        <begin position="377"/>
        <end position="589"/>
    </location>
</feature>
<proteinExistence type="inferred from homology"/>
<dbReference type="PANTHER" id="PTHR34978:SF3">
    <property type="entry name" value="SLR0241 PROTEIN"/>
    <property type="match status" value="1"/>
</dbReference>
<dbReference type="CDD" id="cd07341">
    <property type="entry name" value="M56_BlaR1_MecR1_like"/>
    <property type="match status" value="1"/>
</dbReference>
<dbReference type="InterPro" id="IPR001460">
    <property type="entry name" value="PCN-bd_Tpept"/>
</dbReference>
<keyword evidence="2" id="KW-0812">Transmembrane</keyword>
<keyword evidence="2" id="KW-1133">Transmembrane helix</keyword>
<evidence type="ECO:0000259" key="4">
    <source>
        <dbReference type="Pfam" id="PF05569"/>
    </source>
</evidence>
<feature type="transmembrane region" description="Helical" evidence="2">
    <location>
        <begin position="12"/>
        <end position="33"/>
    </location>
</feature>
<feature type="transmembrane region" description="Helical" evidence="2">
    <location>
        <begin position="183"/>
        <end position="204"/>
    </location>
</feature>
<protein>
    <submittedName>
        <fullName evidence="5">BlaR1 family beta-lactam sensor/signal transducer</fullName>
    </submittedName>
</protein>
<dbReference type="Pfam" id="PF05569">
    <property type="entry name" value="Peptidase_M56"/>
    <property type="match status" value="1"/>
</dbReference>
<dbReference type="SUPFAM" id="SSF56601">
    <property type="entry name" value="beta-lactamase/transpeptidase-like"/>
    <property type="match status" value="1"/>
</dbReference>
<keyword evidence="2" id="KW-0472">Membrane</keyword>
<dbReference type="Gene3D" id="3.40.710.10">
    <property type="entry name" value="DD-peptidase/beta-lactamase superfamily"/>
    <property type="match status" value="1"/>
</dbReference>
<comment type="caution">
    <text evidence="5">The sequence shown here is derived from an EMBL/GenBank/DDBJ whole genome shotgun (WGS) entry which is preliminary data.</text>
</comment>
<feature type="transmembrane region" description="Helical" evidence="2">
    <location>
        <begin position="45"/>
        <end position="62"/>
    </location>
</feature>
<sequence>MNKMYQALMENFLFHCLFLALIVPVILAGQKLLRHCLTAQYRHMTWYLYCFCALLFFLPVRLPGSADLCSFVSSFMKNAPRQAVQTSTVSAASGSAGQIRDYAVSAGAAVPGPVFTALFWIWAAGAAAMTIIFLYHCVRLNRFGRSIAFVKNMDTERLFLQCKEELGIRRKIRFVLSETSDTPMAFGIFFPVIVFPKKFLSVFSKRELSYVFYHELSHYKRGDLAGSLICCIVKVLYWFHPFVLYSLKKMRTDREIACDASVLNHIRQHEWNSYGHTILNFAGYLSSREIFFVSSGIGGSYSQLKQRITAIASYRRPSKKTQLAGFSLLLILWLLFSPFVQNHNLLADSVSGKPDRPFVPVDLSTFFPENEGCFVLYDKNKNQYSIYNEKMSRQRVSPDSTYKIYSALAALDAGVISPGKSEIAWDQKQYPFSSWNKDQTLDSAMSSSVNWYFQTLDQRLGKTALKKTLRRIRYGNEDISGGITSFWLESSLKISPLEQVMLLRDFDQNRLGCSEKTARAVRNSIRLNCGPGRILYGKTGTGCIDGHDINGWFIGILKTKDNTYCFALRIKGRDGASGKKAAQTALKIIRSLSL</sequence>
<accession>A0ABR7FT50</accession>
<dbReference type="Gene3D" id="3.30.2010.10">
    <property type="entry name" value="Metalloproteases ('zincins'), catalytic domain"/>
    <property type="match status" value="1"/>
</dbReference>
<feature type="transmembrane region" description="Helical" evidence="2">
    <location>
        <begin position="224"/>
        <end position="245"/>
    </location>
</feature>
<organism evidence="5 6">
    <name type="scientific">Anaerostipes hominis</name>
    <name type="common">ex Liu et al. 2021</name>
    <dbReference type="NCBI Taxonomy" id="2763018"/>
    <lineage>
        <taxon>Bacteria</taxon>
        <taxon>Bacillati</taxon>
        <taxon>Bacillota</taxon>
        <taxon>Clostridia</taxon>
        <taxon>Lachnospirales</taxon>
        <taxon>Lachnospiraceae</taxon>
        <taxon>Anaerostipes</taxon>
    </lineage>
</organism>
<evidence type="ECO:0000313" key="5">
    <source>
        <dbReference type="EMBL" id="MBC5677676.1"/>
    </source>
</evidence>
<reference evidence="5 6" key="1">
    <citation type="submission" date="2020-08" db="EMBL/GenBank/DDBJ databases">
        <title>Genome public.</title>
        <authorList>
            <person name="Liu C."/>
            <person name="Sun Q."/>
        </authorList>
    </citation>
    <scope>NUCLEOTIDE SEQUENCE [LARGE SCALE GENOMIC DNA]</scope>
    <source>
        <strain evidence="5 6">NSJ-7</strain>
    </source>
</reference>
<dbReference type="InterPro" id="IPR008756">
    <property type="entry name" value="Peptidase_M56"/>
</dbReference>
<evidence type="ECO:0000259" key="3">
    <source>
        <dbReference type="Pfam" id="PF00905"/>
    </source>
</evidence>
<name>A0ABR7FT50_9FIRM</name>
<comment type="similarity">
    <text evidence="1">Belongs to the peptidase M56 family.</text>
</comment>
<dbReference type="EMBL" id="JACOOS010000008">
    <property type="protein sequence ID" value="MBC5677676.1"/>
    <property type="molecule type" value="Genomic_DNA"/>
</dbReference>
<feature type="domain" description="Peptidase M56" evidence="4">
    <location>
        <begin position="18"/>
        <end position="311"/>
    </location>
</feature>
<dbReference type="Proteomes" id="UP000635828">
    <property type="component" value="Unassembled WGS sequence"/>
</dbReference>
<keyword evidence="6" id="KW-1185">Reference proteome</keyword>
<dbReference type="PANTHER" id="PTHR34978">
    <property type="entry name" value="POSSIBLE SENSOR-TRANSDUCER PROTEIN BLAR"/>
    <property type="match status" value="1"/>
</dbReference>
<gene>
    <name evidence="5" type="primary">blaR1</name>
    <name evidence="5" type="ORF">H8S22_08670</name>
</gene>
<evidence type="ECO:0000313" key="6">
    <source>
        <dbReference type="Proteomes" id="UP000635828"/>
    </source>
</evidence>
<feature type="transmembrane region" description="Helical" evidence="2">
    <location>
        <begin position="119"/>
        <end position="138"/>
    </location>
</feature>
<dbReference type="NCBIfam" id="NF000326">
    <property type="entry name" value="blaR1_generic"/>
    <property type="match status" value="1"/>
</dbReference>
<dbReference type="InterPro" id="IPR012338">
    <property type="entry name" value="Beta-lactam/transpept-like"/>
</dbReference>